<name>A0A4C1X4D2_EUMVA</name>
<dbReference type="STRING" id="151549.A0A4C1X4D2"/>
<dbReference type="Proteomes" id="UP000299102">
    <property type="component" value="Unassembled WGS sequence"/>
</dbReference>
<keyword evidence="2" id="KW-1185">Reference proteome</keyword>
<reference evidence="1 2" key="1">
    <citation type="journal article" date="2019" name="Commun. Biol.">
        <title>The bagworm genome reveals a unique fibroin gene that provides high tensile strength.</title>
        <authorList>
            <person name="Kono N."/>
            <person name="Nakamura H."/>
            <person name="Ohtoshi R."/>
            <person name="Tomita M."/>
            <person name="Numata K."/>
            <person name="Arakawa K."/>
        </authorList>
    </citation>
    <scope>NUCLEOTIDE SEQUENCE [LARGE SCALE GENOMIC DNA]</scope>
</reference>
<dbReference type="EMBL" id="BGZK01000711">
    <property type="protein sequence ID" value="GBP57229.1"/>
    <property type="molecule type" value="Genomic_DNA"/>
</dbReference>
<dbReference type="AlphaFoldDB" id="A0A4C1X4D2"/>
<organism evidence="1 2">
    <name type="scientific">Eumeta variegata</name>
    <name type="common">Bagworm moth</name>
    <name type="synonym">Eumeta japonica</name>
    <dbReference type="NCBI Taxonomy" id="151549"/>
    <lineage>
        <taxon>Eukaryota</taxon>
        <taxon>Metazoa</taxon>
        <taxon>Ecdysozoa</taxon>
        <taxon>Arthropoda</taxon>
        <taxon>Hexapoda</taxon>
        <taxon>Insecta</taxon>
        <taxon>Pterygota</taxon>
        <taxon>Neoptera</taxon>
        <taxon>Endopterygota</taxon>
        <taxon>Lepidoptera</taxon>
        <taxon>Glossata</taxon>
        <taxon>Ditrysia</taxon>
        <taxon>Tineoidea</taxon>
        <taxon>Psychidae</taxon>
        <taxon>Oiketicinae</taxon>
        <taxon>Eumeta</taxon>
    </lineage>
</organism>
<evidence type="ECO:0000313" key="2">
    <source>
        <dbReference type="Proteomes" id="UP000299102"/>
    </source>
</evidence>
<protein>
    <recommendedName>
        <fullName evidence="3">Reverse transcriptase domain-containing protein</fullName>
    </recommendedName>
</protein>
<gene>
    <name evidence="1" type="ORF">EVAR_82941_1</name>
</gene>
<proteinExistence type="predicted"/>
<evidence type="ECO:0000313" key="1">
    <source>
        <dbReference type="EMBL" id="GBP57229.1"/>
    </source>
</evidence>
<dbReference type="OrthoDB" id="425681at2759"/>
<comment type="caution">
    <text evidence="1">The sequence shown here is derived from an EMBL/GenBank/DDBJ whole genome shotgun (WGS) entry which is preliminary data.</text>
</comment>
<accession>A0A4C1X4D2</accession>
<sequence length="108" mass="12201">MKTLKRMKVGKAAEYVGVSSETLRGGGGIVAGLLSQLFIEYWKSYRVRDDRYKAVIVPFCKGKGSRQVCKTYRSITLISVVGKLYAEIMMKRVVNETENKIWDVQAGF</sequence>
<evidence type="ECO:0008006" key="3">
    <source>
        <dbReference type="Google" id="ProtNLM"/>
    </source>
</evidence>